<comment type="caution">
    <text evidence="1">The sequence shown here is derived from an EMBL/GenBank/DDBJ whole genome shotgun (WGS) entry which is preliminary data.</text>
</comment>
<dbReference type="SUPFAM" id="SSF52402">
    <property type="entry name" value="Adenine nucleotide alpha hydrolases-like"/>
    <property type="match status" value="1"/>
</dbReference>
<organism evidence="1 2">
    <name type="scientific">Draconibacterium aestuarii</name>
    <dbReference type="NCBI Taxonomy" id="2998507"/>
    <lineage>
        <taxon>Bacteria</taxon>
        <taxon>Pseudomonadati</taxon>
        <taxon>Bacteroidota</taxon>
        <taxon>Bacteroidia</taxon>
        <taxon>Marinilabiliales</taxon>
        <taxon>Prolixibacteraceae</taxon>
        <taxon>Draconibacterium</taxon>
    </lineage>
</organism>
<dbReference type="RefSeq" id="WP_343332859.1">
    <property type="nucleotide sequence ID" value="NZ_JAPOHD010000017.1"/>
</dbReference>
<dbReference type="InterPro" id="IPR029055">
    <property type="entry name" value="Ntn_hydrolases_N"/>
</dbReference>
<proteinExistence type="predicted"/>
<dbReference type="AlphaFoldDB" id="A0A9X3F643"/>
<dbReference type="SUPFAM" id="SSF56235">
    <property type="entry name" value="N-terminal nucleophile aminohydrolases (Ntn hydrolases)"/>
    <property type="match status" value="1"/>
</dbReference>
<name>A0A9X3F643_9BACT</name>
<dbReference type="Gene3D" id="3.40.50.620">
    <property type="entry name" value="HUPs"/>
    <property type="match status" value="1"/>
</dbReference>
<sequence length="528" mass="61611">MALSFDLILEKFKWFNDKNIFVVGFVWVNNKYVSQQNFVDLVLIQSDFNEFKRFAAALNGQFSIVVQRENEVWLACSHTWTNPVFYKKGTTKYRISDEPENLVNTDSDKEPDPFSALYFLNFGVTPKETTLSYSISQVRPGEVVCLSGSKRLASQVAGFSDLAYDNSSEELTGSELQNHLIESFGKYYEQLKGKQVLLPLTKGYDSRLLACLLAEYGHKDVVCATWGRKDNLEKQTAQKVAAKLGYKYFAVDYTKTMIRNFTKTENFENYVKFVGHWSSMPFFYEYFGLTQLLKNNVINQETVALPGHPGDFLKGSHLNNSMLNFSSNDFCAHVISRFGTFAPIQKSGKNELHNYLAKNYFPRQAESLWQNYEQWDLEERQCKFIGNSSMIFSFLGMRYFMPLFDRATLKLFHSLPFEKRVGEVFYNKTLETNFFKKYHVDFDLKSLPRSSTSSSNLKEAIIGLVPHFLKIHYYPVYDSVFYREITRELRNANKNFEFKHPSRPHYYNSYIVQWYLQYIAQKSNWSSK</sequence>
<dbReference type="Proteomes" id="UP001145087">
    <property type="component" value="Unassembled WGS sequence"/>
</dbReference>
<reference evidence="1" key="1">
    <citation type="submission" date="2022-11" db="EMBL/GenBank/DDBJ databases">
        <title>Marilongibacter aestuarii gen. nov., sp. nov., isolated from tidal flat sediment.</title>
        <authorList>
            <person name="Jiayan W."/>
        </authorList>
    </citation>
    <scope>NUCLEOTIDE SEQUENCE</scope>
    <source>
        <strain evidence="1">Z1-6</strain>
    </source>
</reference>
<evidence type="ECO:0000313" key="2">
    <source>
        <dbReference type="Proteomes" id="UP001145087"/>
    </source>
</evidence>
<gene>
    <name evidence="1" type="ORF">OU798_09255</name>
</gene>
<dbReference type="EMBL" id="JAPOHD010000017">
    <property type="protein sequence ID" value="MCY1720527.1"/>
    <property type="molecule type" value="Genomic_DNA"/>
</dbReference>
<keyword evidence="2" id="KW-1185">Reference proteome</keyword>
<protein>
    <recommendedName>
        <fullName evidence="3">Asparagine synthetase domain-containing protein</fullName>
    </recommendedName>
</protein>
<evidence type="ECO:0008006" key="3">
    <source>
        <dbReference type="Google" id="ProtNLM"/>
    </source>
</evidence>
<accession>A0A9X3F643</accession>
<dbReference type="InterPro" id="IPR014729">
    <property type="entry name" value="Rossmann-like_a/b/a_fold"/>
</dbReference>
<evidence type="ECO:0000313" key="1">
    <source>
        <dbReference type="EMBL" id="MCY1720527.1"/>
    </source>
</evidence>